<dbReference type="OrthoDB" id="5406275at2759"/>
<protein>
    <submittedName>
        <fullName evidence="3">Uncharacterized protein</fullName>
    </submittedName>
</protein>
<dbReference type="KEGG" id="dpx:DAPPUDRAFT_211890"/>
<evidence type="ECO:0000313" key="4">
    <source>
        <dbReference type="Proteomes" id="UP000000305"/>
    </source>
</evidence>
<feature type="compositionally biased region" description="Low complexity" evidence="1">
    <location>
        <begin position="43"/>
        <end position="52"/>
    </location>
</feature>
<dbReference type="PANTHER" id="PTHR33488">
    <property type="entry name" value="ZGC:162509"/>
    <property type="match status" value="1"/>
</dbReference>
<feature type="compositionally biased region" description="Polar residues" evidence="1">
    <location>
        <begin position="319"/>
        <end position="330"/>
    </location>
</feature>
<feature type="region of interest" description="Disordered" evidence="1">
    <location>
        <begin position="33"/>
        <end position="52"/>
    </location>
</feature>
<accession>E9GIW2</accession>
<evidence type="ECO:0000313" key="3">
    <source>
        <dbReference type="EMBL" id="EFX80333.1"/>
    </source>
</evidence>
<evidence type="ECO:0000256" key="2">
    <source>
        <dbReference type="SAM" id="SignalP"/>
    </source>
</evidence>
<feature type="region of interest" description="Disordered" evidence="1">
    <location>
        <begin position="316"/>
        <end position="347"/>
    </location>
</feature>
<name>E9GIW2_DAPPU</name>
<dbReference type="HOGENOM" id="CLU_695532_0_0_1"/>
<keyword evidence="2" id="KW-0732">Signal</keyword>
<feature type="non-terminal residue" evidence="3">
    <location>
        <position position="397"/>
    </location>
</feature>
<reference evidence="3 4" key="1">
    <citation type="journal article" date="2011" name="Science">
        <title>The ecoresponsive genome of Daphnia pulex.</title>
        <authorList>
            <person name="Colbourne J.K."/>
            <person name="Pfrender M.E."/>
            <person name="Gilbert D."/>
            <person name="Thomas W.K."/>
            <person name="Tucker A."/>
            <person name="Oakley T.H."/>
            <person name="Tokishita S."/>
            <person name="Aerts A."/>
            <person name="Arnold G.J."/>
            <person name="Basu M.K."/>
            <person name="Bauer D.J."/>
            <person name="Caceres C.E."/>
            <person name="Carmel L."/>
            <person name="Casola C."/>
            <person name="Choi J.H."/>
            <person name="Detter J.C."/>
            <person name="Dong Q."/>
            <person name="Dusheyko S."/>
            <person name="Eads B.D."/>
            <person name="Frohlich T."/>
            <person name="Geiler-Samerotte K.A."/>
            <person name="Gerlach D."/>
            <person name="Hatcher P."/>
            <person name="Jogdeo S."/>
            <person name="Krijgsveld J."/>
            <person name="Kriventseva E.V."/>
            <person name="Kultz D."/>
            <person name="Laforsch C."/>
            <person name="Lindquist E."/>
            <person name="Lopez J."/>
            <person name="Manak J.R."/>
            <person name="Muller J."/>
            <person name="Pangilinan J."/>
            <person name="Patwardhan R.P."/>
            <person name="Pitluck S."/>
            <person name="Pritham E.J."/>
            <person name="Rechtsteiner A."/>
            <person name="Rho M."/>
            <person name="Rogozin I.B."/>
            <person name="Sakarya O."/>
            <person name="Salamov A."/>
            <person name="Schaack S."/>
            <person name="Shapiro H."/>
            <person name="Shiga Y."/>
            <person name="Skalitzky C."/>
            <person name="Smith Z."/>
            <person name="Souvorov A."/>
            <person name="Sung W."/>
            <person name="Tang Z."/>
            <person name="Tsuchiya D."/>
            <person name="Tu H."/>
            <person name="Vos H."/>
            <person name="Wang M."/>
            <person name="Wolf Y.I."/>
            <person name="Yamagata H."/>
            <person name="Yamada T."/>
            <person name="Ye Y."/>
            <person name="Shaw J.R."/>
            <person name="Andrews J."/>
            <person name="Crease T.J."/>
            <person name="Tang H."/>
            <person name="Lucas S.M."/>
            <person name="Robertson H.M."/>
            <person name="Bork P."/>
            <person name="Koonin E.V."/>
            <person name="Zdobnov E.M."/>
            <person name="Grigoriev I.V."/>
            <person name="Lynch M."/>
            <person name="Boore J.L."/>
        </authorList>
    </citation>
    <scope>NUCLEOTIDE SEQUENCE [LARGE SCALE GENOMIC DNA]</scope>
</reference>
<dbReference type="InParanoid" id="E9GIW2"/>
<gene>
    <name evidence="3" type="ORF">DAPPUDRAFT_211890</name>
</gene>
<dbReference type="AlphaFoldDB" id="E9GIW2"/>
<dbReference type="Proteomes" id="UP000000305">
    <property type="component" value="Unassembled WGS sequence"/>
</dbReference>
<feature type="signal peptide" evidence="2">
    <location>
        <begin position="1"/>
        <end position="31"/>
    </location>
</feature>
<evidence type="ECO:0000256" key="1">
    <source>
        <dbReference type="SAM" id="MobiDB-lite"/>
    </source>
</evidence>
<dbReference type="EMBL" id="GL732547">
    <property type="protein sequence ID" value="EFX80333.1"/>
    <property type="molecule type" value="Genomic_DNA"/>
</dbReference>
<feature type="chain" id="PRO_5003241259" evidence="2">
    <location>
        <begin position="32"/>
        <end position="397"/>
    </location>
</feature>
<organism evidence="3 4">
    <name type="scientific">Daphnia pulex</name>
    <name type="common">Water flea</name>
    <dbReference type="NCBI Taxonomy" id="6669"/>
    <lineage>
        <taxon>Eukaryota</taxon>
        <taxon>Metazoa</taxon>
        <taxon>Ecdysozoa</taxon>
        <taxon>Arthropoda</taxon>
        <taxon>Crustacea</taxon>
        <taxon>Branchiopoda</taxon>
        <taxon>Diplostraca</taxon>
        <taxon>Cladocera</taxon>
        <taxon>Anomopoda</taxon>
        <taxon>Daphniidae</taxon>
        <taxon>Daphnia</taxon>
    </lineage>
</organism>
<proteinExistence type="predicted"/>
<dbReference type="eggNOG" id="ENOG502QVK4">
    <property type="taxonomic scope" value="Eukaryota"/>
</dbReference>
<sequence length="397" mass="43918">MQRPSIGASHLASTGLLLLVLLMTQLTTAVAQQRRAGNKQRGTTTRAPTTPRALTPYEQLDAADNKEGGIAKGIENFKMMIGGKFDWEHLLSPAPLSVSVLGDLMVLSSVAQDFSLEKGRPENGFKYMEWPKSFRATLVQISNTGYTTFLKAHTNMDQIRLHTMAVPAQMKEATTILFSRNPAVIEKFISFPLQRVLRSSQSCVTLSQDVVDGFESLISLTMEVIAVSTATKGISGVEQANINRQLKTANATLAEKRNMKDQIEKEHSEMKVILEKNQQSYEKTLEGIPTGWQTVSMNFFGGIANYFSRKLNSALDEGTSPSVPPESQSGKVAESVDSSSSDSDRYYNDKYQSKNIQCLQKSNILNSIIDIQEMANRLDERDEEFKPLNLASNGGFK</sequence>
<keyword evidence="4" id="KW-1185">Reference proteome</keyword>
<dbReference type="PANTHER" id="PTHR33488:SF2">
    <property type="entry name" value="EARLY ENDOSOME ANTIGEN 1-LIKE"/>
    <property type="match status" value="1"/>
</dbReference>
<dbReference type="STRING" id="6669.E9GIW2"/>
<dbReference type="PhylomeDB" id="E9GIW2"/>